<keyword evidence="3 10" id="KW-0436">Ligase</keyword>
<keyword evidence="4 10" id="KW-0547">Nucleotide-binding</keyword>
<dbReference type="InterPro" id="IPR001278">
    <property type="entry name" value="Arg-tRNA-ligase"/>
</dbReference>
<dbReference type="SUPFAM" id="SSF52374">
    <property type="entry name" value="Nucleotidylyl transferase"/>
    <property type="match status" value="1"/>
</dbReference>
<dbReference type="Pfam" id="PF03485">
    <property type="entry name" value="Arg_tRNA_synt_N"/>
    <property type="match status" value="1"/>
</dbReference>
<comment type="similarity">
    <text evidence="1 10">Belongs to the class-I aminoacyl-tRNA synthetase family.</text>
</comment>
<dbReference type="Gene3D" id="1.10.730.10">
    <property type="entry name" value="Isoleucyl-tRNA Synthetase, Domain 1"/>
    <property type="match status" value="1"/>
</dbReference>
<evidence type="ECO:0000259" key="12">
    <source>
        <dbReference type="SMART" id="SM01016"/>
    </source>
</evidence>
<dbReference type="SMART" id="SM01016">
    <property type="entry name" value="Arg_tRNA_synt_N"/>
    <property type="match status" value="1"/>
</dbReference>
<dbReference type="EC" id="6.1.1.19" evidence="2"/>
<dbReference type="GO" id="GO:0005737">
    <property type="term" value="C:cytoplasm"/>
    <property type="evidence" value="ECO:0007669"/>
    <property type="project" value="InterPro"/>
</dbReference>
<dbReference type="InterPro" id="IPR014729">
    <property type="entry name" value="Rossmann-like_a/b/a_fold"/>
</dbReference>
<sequence length="592" mass="66022">MQHQAPAAAVSPAISHAEHGVESVKQQLCRMVASPLSATATGVDVEPMLDVSRPGFGDYQCNNAMSLFARIRGTGTSYQNPIAVGQAIANNLPPSDIVESTSAAGPGYVNIVISSDWIAERIQSKLIHGIKTWAPKLPVKRALLDFSSPNIAKEMHVGHIRSTIIGDTLARMFQFANVEVLRRNHVGDWGTQSFYKASKTKFDEDEDFKGRAQQAVAQLQQGQDRYRAAWKNICQISRDEFDLVYKRFGVELEEKMEGGEIYNPYIPPVLEEFTAKGLITENEGARVIFIEGQNVPLIVVKKDGGFNYASTDLAALWYRLNMEKAEWIIYVTDVGQQQHFHKFFSNKMGRGKIADWTDYEIEKTSEIVGLGAVKYADLKNNRLTDYTFSFEQMLSDKGNTAVYLQYTHACICSIIRRAGKDIEKLKMSGSITCIHSDERTLGLHLIRFQAVCHHRARLSNPPQSAASQVAPCCRCRKRRLPTLFRTALTAAKRRQPQQSAASSQPDRHAATTVCQHNDDASILSEAFSKFYTNSPGDQVAGRNKPHDAWRSNRSRNGTVFLHARHNTSPQAIKVLVSSQFCMVLGPITAIER</sequence>
<dbReference type="PRINTS" id="PR01038">
    <property type="entry name" value="TRNASYNTHARG"/>
</dbReference>
<dbReference type="PANTHER" id="PTHR11956:SF9">
    <property type="entry name" value="ARGININE--TRNA LIGASE"/>
    <property type="match status" value="1"/>
</dbReference>
<dbReference type="EMBL" id="RWGY01000026">
    <property type="protein sequence ID" value="TVU21743.1"/>
    <property type="molecule type" value="Genomic_DNA"/>
</dbReference>
<evidence type="ECO:0000313" key="13">
    <source>
        <dbReference type="EMBL" id="TVU21743.1"/>
    </source>
</evidence>
<feature type="domain" description="Arginyl tRNA synthetase N-terminal" evidence="12">
    <location>
        <begin position="22"/>
        <end position="113"/>
    </location>
</feature>
<accession>A0A5J9UDG8</accession>
<comment type="catalytic activity">
    <reaction evidence="9">
        <text>tRNA(Arg) + L-arginine + ATP = L-arginyl-tRNA(Arg) + AMP + diphosphate</text>
        <dbReference type="Rhea" id="RHEA:20301"/>
        <dbReference type="Rhea" id="RHEA-COMP:9658"/>
        <dbReference type="Rhea" id="RHEA-COMP:9673"/>
        <dbReference type="ChEBI" id="CHEBI:30616"/>
        <dbReference type="ChEBI" id="CHEBI:32682"/>
        <dbReference type="ChEBI" id="CHEBI:33019"/>
        <dbReference type="ChEBI" id="CHEBI:78442"/>
        <dbReference type="ChEBI" id="CHEBI:78513"/>
        <dbReference type="ChEBI" id="CHEBI:456215"/>
        <dbReference type="EC" id="6.1.1.19"/>
    </reaction>
</comment>
<gene>
    <name evidence="13" type="ORF">EJB05_31400</name>
</gene>
<dbReference type="GO" id="GO:0006420">
    <property type="term" value="P:arginyl-tRNA aminoacylation"/>
    <property type="evidence" value="ECO:0007669"/>
    <property type="project" value="InterPro"/>
</dbReference>
<keyword evidence="5 10" id="KW-0067">ATP-binding</keyword>
<evidence type="ECO:0000256" key="3">
    <source>
        <dbReference type="ARBA" id="ARBA00022598"/>
    </source>
</evidence>
<dbReference type="InterPro" id="IPR035684">
    <property type="entry name" value="ArgRS_core"/>
</dbReference>
<dbReference type="InterPro" id="IPR001412">
    <property type="entry name" value="aa-tRNA-synth_I_CS"/>
</dbReference>
<dbReference type="GO" id="GO:0048608">
    <property type="term" value="P:reproductive structure development"/>
    <property type="evidence" value="ECO:0007669"/>
    <property type="project" value="UniProtKB-ARBA"/>
</dbReference>
<evidence type="ECO:0000256" key="7">
    <source>
        <dbReference type="ARBA" id="ARBA00023146"/>
    </source>
</evidence>
<dbReference type="Proteomes" id="UP000324897">
    <property type="component" value="Unassembled WGS sequence"/>
</dbReference>
<evidence type="ECO:0000256" key="5">
    <source>
        <dbReference type="ARBA" id="ARBA00022840"/>
    </source>
</evidence>
<dbReference type="InterPro" id="IPR036695">
    <property type="entry name" value="Arg-tRNA-synth_N_sf"/>
</dbReference>
<keyword evidence="14" id="KW-1185">Reference proteome</keyword>
<evidence type="ECO:0000256" key="1">
    <source>
        <dbReference type="ARBA" id="ARBA00005594"/>
    </source>
</evidence>
<dbReference type="Gene3D" id="3.40.50.620">
    <property type="entry name" value="HUPs"/>
    <property type="match status" value="2"/>
</dbReference>
<dbReference type="InterPro" id="IPR005148">
    <property type="entry name" value="Arg-tRNA-synth_N"/>
</dbReference>
<dbReference type="GO" id="GO:0009791">
    <property type="term" value="P:post-embryonic development"/>
    <property type="evidence" value="ECO:0007669"/>
    <property type="project" value="UniProtKB-ARBA"/>
</dbReference>
<dbReference type="FunFam" id="3.30.1360.70:FF:000002">
    <property type="entry name" value="arginine--tRNA ligase, cytoplasmic"/>
    <property type="match status" value="1"/>
</dbReference>
<keyword evidence="6 10" id="KW-0648">Protein biosynthesis</keyword>
<dbReference type="SUPFAM" id="SSF47323">
    <property type="entry name" value="Anticodon-binding domain of a subclass of class I aminoacyl-tRNA synthetases"/>
    <property type="match status" value="1"/>
</dbReference>
<dbReference type="AlphaFoldDB" id="A0A5J9UDG8"/>
<dbReference type="GO" id="GO:0004814">
    <property type="term" value="F:arginine-tRNA ligase activity"/>
    <property type="evidence" value="ECO:0007669"/>
    <property type="project" value="UniProtKB-EC"/>
</dbReference>
<dbReference type="Pfam" id="PF00750">
    <property type="entry name" value="tRNA-synt_1d"/>
    <property type="match status" value="2"/>
</dbReference>
<evidence type="ECO:0000256" key="2">
    <source>
        <dbReference type="ARBA" id="ARBA00012837"/>
    </source>
</evidence>
<dbReference type="Gramene" id="TVU21743">
    <property type="protein sequence ID" value="TVU21743"/>
    <property type="gene ID" value="EJB05_31400"/>
</dbReference>
<evidence type="ECO:0000256" key="11">
    <source>
        <dbReference type="SAM" id="MobiDB-lite"/>
    </source>
</evidence>
<feature type="non-terminal residue" evidence="13">
    <location>
        <position position="1"/>
    </location>
</feature>
<dbReference type="GO" id="GO:0005524">
    <property type="term" value="F:ATP binding"/>
    <property type="evidence" value="ECO:0007669"/>
    <property type="project" value="UniProtKB-KW"/>
</dbReference>
<dbReference type="PANTHER" id="PTHR11956">
    <property type="entry name" value="ARGINYL-TRNA SYNTHETASE"/>
    <property type="match status" value="1"/>
</dbReference>
<protein>
    <recommendedName>
        <fullName evidence="2">arginine--tRNA ligase</fullName>
        <ecNumber evidence="2">6.1.1.19</ecNumber>
    </recommendedName>
    <alternativeName>
        <fullName evidence="8">Arginyl-tRNA synthetase</fullName>
    </alternativeName>
</protein>
<feature type="region of interest" description="Disordered" evidence="11">
    <location>
        <begin position="488"/>
        <end position="511"/>
    </location>
</feature>
<evidence type="ECO:0000256" key="4">
    <source>
        <dbReference type="ARBA" id="ARBA00022741"/>
    </source>
</evidence>
<evidence type="ECO:0000256" key="9">
    <source>
        <dbReference type="ARBA" id="ARBA00049339"/>
    </source>
</evidence>
<evidence type="ECO:0000313" key="14">
    <source>
        <dbReference type="Proteomes" id="UP000324897"/>
    </source>
</evidence>
<evidence type="ECO:0000256" key="10">
    <source>
        <dbReference type="RuleBase" id="RU363038"/>
    </source>
</evidence>
<organism evidence="13 14">
    <name type="scientific">Eragrostis curvula</name>
    <name type="common">weeping love grass</name>
    <dbReference type="NCBI Taxonomy" id="38414"/>
    <lineage>
        <taxon>Eukaryota</taxon>
        <taxon>Viridiplantae</taxon>
        <taxon>Streptophyta</taxon>
        <taxon>Embryophyta</taxon>
        <taxon>Tracheophyta</taxon>
        <taxon>Spermatophyta</taxon>
        <taxon>Magnoliopsida</taxon>
        <taxon>Liliopsida</taxon>
        <taxon>Poales</taxon>
        <taxon>Poaceae</taxon>
        <taxon>PACMAD clade</taxon>
        <taxon>Chloridoideae</taxon>
        <taxon>Eragrostideae</taxon>
        <taxon>Eragrostidinae</taxon>
        <taxon>Eragrostis</taxon>
    </lineage>
</organism>
<dbReference type="PROSITE" id="PS00178">
    <property type="entry name" value="AA_TRNA_LIGASE_I"/>
    <property type="match status" value="1"/>
</dbReference>
<dbReference type="OrthoDB" id="68056at2759"/>
<dbReference type="SUPFAM" id="SSF55190">
    <property type="entry name" value="Arginyl-tRNA synthetase (ArgRS), N-terminal 'additional' domain"/>
    <property type="match status" value="1"/>
</dbReference>
<dbReference type="InterPro" id="IPR009080">
    <property type="entry name" value="tRNAsynth_Ia_anticodon-bd"/>
</dbReference>
<comment type="caution">
    <text evidence="13">The sequence shown here is derived from an EMBL/GenBank/DDBJ whole genome shotgun (WGS) entry which is preliminary data.</text>
</comment>
<dbReference type="Gene3D" id="3.30.1360.70">
    <property type="entry name" value="Arginyl tRNA synthetase N-terminal domain"/>
    <property type="match status" value="1"/>
</dbReference>
<keyword evidence="7 10" id="KW-0030">Aminoacyl-tRNA synthetase</keyword>
<reference evidence="13 14" key="1">
    <citation type="journal article" date="2019" name="Sci. Rep.">
        <title>A high-quality genome of Eragrostis curvula grass provides insights into Poaceae evolution and supports new strategies to enhance forage quality.</title>
        <authorList>
            <person name="Carballo J."/>
            <person name="Santos B.A.C.M."/>
            <person name="Zappacosta D."/>
            <person name="Garbus I."/>
            <person name="Selva J.P."/>
            <person name="Gallo C.A."/>
            <person name="Diaz A."/>
            <person name="Albertini E."/>
            <person name="Caccamo M."/>
            <person name="Echenique V."/>
        </authorList>
    </citation>
    <scope>NUCLEOTIDE SEQUENCE [LARGE SCALE GENOMIC DNA]</scope>
    <source>
        <strain evidence="14">cv. Victoria</strain>
        <tissue evidence="13">Leaf</tissue>
    </source>
</reference>
<name>A0A5J9UDG8_9POAL</name>
<evidence type="ECO:0000256" key="6">
    <source>
        <dbReference type="ARBA" id="ARBA00022917"/>
    </source>
</evidence>
<evidence type="ECO:0000256" key="8">
    <source>
        <dbReference type="ARBA" id="ARBA00033033"/>
    </source>
</evidence>
<proteinExistence type="inferred from homology"/>